<feature type="region of interest" description="Disordered" evidence="1">
    <location>
        <begin position="1"/>
        <end position="23"/>
    </location>
</feature>
<name>A0A6L6X3Z0_9ACTN</name>
<dbReference type="RefSeq" id="WP_157167957.1">
    <property type="nucleotide sequence ID" value="NZ_WPNZ01000017.1"/>
</dbReference>
<gene>
    <name evidence="2" type="ORF">GPA10_28225</name>
</gene>
<dbReference type="EMBL" id="WPNZ01000017">
    <property type="protein sequence ID" value="MVO88545.1"/>
    <property type="molecule type" value="Genomic_DNA"/>
</dbReference>
<sequence length="56" mass="6181">MARSDMLAAREKSASRGLRLPRPHIEAHRSVPQTAVLAHADAFVTRTGMNSRWDPG</sequence>
<reference evidence="2 3" key="1">
    <citation type="submission" date="2019-11" db="EMBL/GenBank/DDBJ databases">
        <title>Streptomyces typhae sp. nov., a novel endophytic actinomycete isolated from the root of cattail pollen (Typha angustifolia L.).</title>
        <authorList>
            <person name="Peng C."/>
        </authorList>
    </citation>
    <scope>NUCLEOTIDE SEQUENCE [LARGE SCALE GENOMIC DNA]</scope>
    <source>
        <strain evidence="3">p1417</strain>
    </source>
</reference>
<evidence type="ECO:0000313" key="2">
    <source>
        <dbReference type="EMBL" id="MVO88545.1"/>
    </source>
</evidence>
<protein>
    <submittedName>
        <fullName evidence="2">Uncharacterized protein</fullName>
    </submittedName>
</protein>
<evidence type="ECO:0000256" key="1">
    <source>
        <dbReference type="SAM" id="MobiDB-lite"/>
    </source>
</evidence>
<dbReference type="SUPFAM" id="SSF53756">
    <property type="entry name" value="UDP-Glycosyltransferase/glycogen phosphorylase"/>
    <property type="match status" value="1"/>
</dbReference>
<dbReference type="AlphaFoldDB" id="A0A6L6X3Z0"/>
<accession>A0A6L6X3Z0</accession>
<comment type="caution">
    <text evidence="2">The sequence shown here is derived from an EMBL/GenBank/DDBJ whole genome shotgun (WGS) entry which is preliminary data.</text>
</comment>
<keyword evidence="3" id="KW-1185">Reference proteome</keyword>
<dbReference type="Gene3D" id="3.40.50.2000">
    <property type="entry name" value="Glycogen Phosphorylase B"/>
    <property type="match status" value="1"/>
</dbReference>
<dbReference type="Proteomes" id="UP000483802">
    <property type="component" value="Unassembled WGS sequence"/>
</dbReference>
<organism evidence="2 3">
    <name type="scientific">Streptomyces typhae</name>
    <dbReference type="NCBI Taxonomy" id="2681492"/>
    <lineage>
        <taxon>Bacteria</taxon>
        <taxon>Bacillati</taxon>
        <taxon>Actinomycetota</taxon>
        <taxon>Actinomycetes</taxon>
        <taxon>Kitasatosporales</taxon>
        <taxon>Streptomycetaceae</taxon>
        <taxon>Streptomyces</taxon>
    </lineage>
</organism>
<proteinExistence type="predicted"/>
<evidence type="ECO:0000313" key="3">
    <source>
        <dbReference type="Proteomes" id="UP000483802"/>
    </source>
</evidence>